<dbReference type="InterPro" id="IPR010982">
    <property type="entry name" value="Lambda_DNA-bd_dom_sf"/>
</dbReference>
<dbReference type="PROSITE" id="PS50943">
    <property type="entry name" value="HTH_CROC1"/>
    <property type="match status" value="1"/>
</dbReference>
<gene>
    <name evidence="4" type="ORF">CJU81_16660</name>
</gene>
<dbReference type="AlphaFoldDB" id="A0A267A7Z5"/>
<dbReference type="EMBL" id="NQKQ01000019">
    <property type="protein sequence ID" value="PAA08750.1"/>
    <property type="molecule type" value="Genomic_DNA"/>
</dbReference>
<dbReference type="InterPro" id="IPR014710">
    <property type="entry name" value="RmlC-like_jellyroll"/>
</dbReference>
<sequence length="195" mass="21437">MNIPTGFLDSSGSVPFSLPERDQQGDDPIAERISRNVRRLRDKRQLSLETLAHASGVRRALIAQIEAGRSLPSVKVLSKIAGALKVSIAELLDPDSIGIVIRRALPPEHAAHRVTFSELRLGPQAEEQVPGNPHSVQKNLQVAKGSLELSIDDQQFLLHAGDSILFRGEQPHRYRNPHNSETVAYLLTSPAQVQE</sequence>
<evidence type="ECO:0000313" key="4">
    <source>
        <dbReference type="EMBL" id="PAA08750.1"/>
    </source>
</evidence>
<dbReference type="SUPFAM" id="SSF47413">
    <property type="entry name" value="lambda repressor-like DNA-binding domains"/>
    <property type="match status" value="1"/>
</dbReference>
<dbReference type="PANTHER" id="PTHR46797:SF1">
    <property type="entry name" value="METHYLPHOSPHONATE SYNTHASE"/>
    <property type="match status" value="1"/>
</dbReference>
<dbReference type="InterPro" id="IPR013096">
    <property type="entry name" value="Cupin_2"/>
</dbReference>
<dbReference type="Gene3D" id="1.10.260.40">
    <property type="entry name" value="lambda repressor-like DNA-binding domains"/>
    <property type="match status" value="1"/>
</dbReference>
<evidence type="ECO:0000313" key="5">
    <source>
        <dbReference type="Proteomes" id="UP000215861"/>
    </source>
</evidence>
<dbReference type="GO" id="GO:0005829">
    <property type="term" value="C:cytosol"/>
    <property type="evidence" value="ECO:0007669"/>
    <property type="project" value="TreeGrafter"/>
</dbReference>
<dbReference type="GO" id="GO:0003700">
    <property type="term" value="F:DNA-binding transcription factor activity"/>
    <property type="evidence" value="ECO:0007669"/>
    <property type="project" value="TreeGrafter"/>
</dbReference>
<dbReference type="RefSeq" id="WP_095037520.1">
    <property type="nucleotide sequence ID" value="NZ_NQKQ01000019.1"/>
</dbReference>
<dbReference type="InterPro" id="IPR050807">
    <property type="entry name" value="TransReg_Diox_bact_type"/>
</dbReference>
<dbReference type="CDD" id="cd00093">
    <property type="entry name" value="HTH_XRE"/>
    <property type="match status" value="1"/>
</dbReference>
<dbReference type="CDD" id="cd02209">
    <property type="entry name" value="cupin_XRE_C"/>
    <property type="match status" value="1"/>
</dbReference>
<comment type="caution">
    <text evidence="4">The sequence shown here is derived from an EMBL/GenBank/DDBJ whole genome shotgun (WGS) entry which is preliminary data.</text>
</comment>
<dbReference type="PANTHER" id="PTHR46797">
    <property type="entry name" value="HTH-TYPE TRANSCRIPTIONAL REGULATOR"/>
    <property type="match status" value="1"/>
</dbReference>
<organism evidence="4 5">
    <name type="scientific">Pseudomonas fragi</name>
    <dbReference type="NCBI Taxonomy" id="296"/>
    <lineage>
        <taxon>Bacteria</taxon>
        <taxon>Pseudomonadati</taxon>
        <taxon>Pseudomonadota</taxon>
        <taxon>Gammaproteobacteria</taxon>
        <taxon>Pseudomonadales</taxon>
        <taxon>Pseudomonadaceae</taxon>
        <taxon>Pseudomonas</taxon>
    </lineage>
</organism>
<name>A0A267A7Z5_PSEFR</name>
<proteinExistence type="predicted"/>
<accession>A0A267A7Z5</accession>
<protein>
    <submittedName>
        <fullName evidence="4">Transcriptional regulator</fullName>
    </submittedName>
</protein>
<feature type="domain" description="HTH cro/C1-type" evidence="3">
    <location>
        <begin position="37"/>
        <end position="91"/>
    </location>
</feature>
<dbReference type="SMART" id="SM00530">
    <property type="entry name" value="HTH_XRE"/>
    <property type="match status" value="1"/>
</dbReference>
<dbReference type="Gene3D" id="2.60.120.10">
    <property type="entry name" value="Jelly Rolls"/>
    <property type="match status" value="1"/>
</dbReference>
<feature type="region of interest" description="Disordered" evidence="2">
    <location>
        <begin position="1"/>
        <end position="27"/>
    </location>
</feature>
<evidence type="ECO:0000256" key="1">
    <source>
        <dbReference type="ARBA" id="ARBA00023125"/>
    </source>
</evidence>
<dbReference type="InterPro" id="IPR011051">
    <property type="entry name" value="RmlC_Cupin_sf"/>
</dbReference>
<dbReference type="Pfam" id="PF01381">
    <property type="entry name" value="HTH_3"/>
    <property type="match status" value="1"/>
</dbReference>
<dbReference type="SUPFAM" id="SSF51182">
    <property type="entry name" value="RmlC-like cupins"/>
    <property type="match status" value="1"/>
</dbReference>
<dbReference type="GO" id="GO:0003677">
    <property type="term" value="F:DNA binding"/>
    <property type="evidence" value="ECO:0007669"/>
    <property type="project" value="UniProtKB-KW"/>
</dbReference>
<reference evidence="4 5" key="1">
    <citation type="submission" date="2017-08" db="EMBL/GenBank/DDBJ databases">
        <title>Genomic and metabolic characterisation of spoilage-associated Pseudomonas species.</title>
        <authorList>
            <person name="Stanborough T."/>
            <person name="Fegan N."/>
            <person name="Powell S.M."/>
            <person name="Singh T."/>
            <person name="Tamplin M.L."/>
            <person name="Chandry P.S."/>
        </authorList>
    </citation>
    <scope>NUCLEOTIDE SEQUENCE [LARGE SCALE GENOMIC DNA]</scope>
    <source>
        <strain evidence="4 5">F1801</strain>
    </source>
</reference>
<keyword evidence="1" id="KW-0238">DNA-binding</keyword>
<dbReference type="Proteomes" id="UP000215861">
    <property type="component" value="Unassembled WGS sequence"/>
</dbReference>
<dbReference type="InterPro" id="IPR001387">
    <property type="entry name" value="Cro/C1-type_HTH"/>
</dbReference>
<dbReference type="Pfam" id="PF07883">
    <property type="entry name" value="Cupin_2"/>
    <property type="match status" value="1"/>
</dbReference>
<dbReference type="OrthoDB" id="9792093at2"/>
<evidence type="ECO:0000259" key="3">
    <source>
        <dbReference type="PROSITE" id="PS50943"/>
    </source>
</evidence>
<evidence type="ECO:0000256" key="2">
    <source>
        <dbReference type="SAM" id="MobiDB-lite"/>
    </source>
</evidence>